<dbReference type="Gene3D" id="3.60.15.10">
    <property type="entry name" value="Ribonuclease Z/Hydroxyacylglutathione hydrolase-like"/>
    <property type="match status" value="1"/>
</dbReference>
<dbReference type="OrthoDB" id="515692at2759"/>
<evidence type="ECO:0000259" key="2">
    <source>
        <dbReference type="SMART" id="SM00849"/>
    </source>
</evidence>
<protein>
    <recommendedName>
        <fullName evidence="2">Metallo-beta-lactamase domain-containing protein</fullName>
    </recommendedName>
</protein>
<dbReference type="InterPro" id="IPR036866">
    <property type="entry name" value="RibonucZ/Hydroxyglut_hydro"/>
</dbReference>
<dbReference type="InParanoid" id="E4XQN3"/>
<dbReference type="GO" id="GO:0004416">
    <property type="term" value="F:hydroxyacylglutathione hydrolase activity"/>
    <property type="evidence" value="ECO:0007669"/>
    <property type="project" value="TreeGrafter"/>
</dbReference>
<evidence type="ECO:0000313" key="4">
    <source>
        <dbReference type="Proteomes" id="UP000001307"/>
    </source>
</evidence>
<dbReference type="SUPFAM" id="SSF56281">
    <property type="entry name" value="Metallo-hydrolase/oxidoreductase"/>
    <property type="match status" value="1"/>
</dbReference>
<gene>
    <name evidence="3" type="ORF">GSOID_T00017986001</name>
</gene>
<evidence type="ECO:0000313" key="3">
    <source>
        <dbReference type="EMBL" id="CBY12119.1"/>
    </source>
</evidence>
<dbReference type="PANTHER" id="PTHR11935:SF94">
    <property type="entry name" value="TENZING NORGAY, ISOFORM C"/>
    <property type="match status" value="1"/>
</dbReference>
<feature type="region of interest" description="Disordered" evidence="1">
    <location>
        <begin position="1"/>
        <end position="62"/>
    </location>
</feature>
<reference evidence="3" key="1">
    <citation type="journal article" date="2010" name="Science">
        <title>Plasticity of animal genome architecture unmasked by rapid evolution of a pelagic tunicate.</title>
        <authorList>
            <person name="Denoeud F."/>
            <person name="Henriet S."/>
            <person name="Mungpakdee S."/>
            <person name="Aury J.M."/>
            <person name="Da Silva C."/>
            <person name="Brinkmann H."/>
            <person name="Mikhaleva J."/>
            <person name="Olsen L.C."/>
            <person name="Jubin C."/>
            <person name="Canestro C."/>
            <person name="Bouquet J.M."/>
            <person name="Danks G."/>
            <person name="Poulain J."/>
            <person name="Campsteijn C."/>
            <person name="Adamski M."/>
            <person name="Cross I."/>
            <person name="Yadetie F."/>
            <person name="Muffato M."/>
            <person name="Louis A."/>
            <person name="Butcher S."/>
            <person name="Tsagkogeorga G."/>
            <person name="Konrad A."/>
            <person name="Singh S."/>
            <person name="Jensen M.F."/>
            <person name="Cong E.H."/>
            <person name="Eikeseth-Otteraa H."/>
            <person name="Noel B."/>
            <person name="Anthouard V."/>
            <person name="Porcel B.M."/>
            <person name="Kachouri-Lafond R."/>
            <person name="Nishino A."/>
            <person name="Ugolini M."/>
            <person name="Chourrout P."/>
            <person name="Nishida H."/>
            <person name="Aasland R."/>
            <person name="Huzurbazar S."/>
            <person name="Westhof E."/>
            <person name="Delsuc F."/>
            <person name="Lehrach H."/>
            <person name="Reinhardt R."/>
            <person name="Weissenbach J."/>
            <person name="Roy S.W."/>
            <person name="Artiguenave F."/>
            <person name="Postlethwait J.H."/>
            <person name="Manak J.R."/>
            <person name="Thompson E.M."/>
            <person name="Jaillon O."/>
            <person name="Du Pasquier L."/>
            <person name="Boudinot P."/>
            <person name="Liberles D.A."/>
            <person name="Volff J.N."/>
            <person name="Philippe H."/>
            <person name="Lenhard B."/>
            <person name="Roest Crollius H."/>
            <person name="Wincker P."/>
            <person name="Chourrout D."/>
        </authorList>
    </citation>
    <scope>NUCLEOTIDE SEQUENCE [LARGE SCALE GENOMIC DNA]</scope>
</reference>
<proteinExistence type="predicted"/>
<evidence type="ECO:0000256" key="1">
    <source>
        <dbReference type="SAM" id="MobiDB-lite"/>
    </source>
</evidence>
<dbReference type="AlphaFoldDB" id="E4XQN3"/>
<name>E4XQN3_OIKDI</name>
<dbReference type="InterPro" id="IPR001279">
    <property type="entry name" value="Metallo-B-lactamas"/>
</dbReference>
<dbReference type="SMART" id="SM00849">
    <property type="entry name" value="Lactamase_B"/>
    <property type="match status" value="1"/>
</dbReference>
<feature type="domain" description="Metallo-beta-lactamase" evidence="2">
    <location>
        <begin position="89"/>
        <end position="204"/>
    </location>
</feature>
<dbReference type="Proteomes" id="UP000001307">
    <property type="component" value="Unassembled WGS sequence"/>
</dbReference>
<dbReference type="EMBL" id="FN653107">
    <property type="protein sequence ID" value="CBY12119.1"/>
    <property type="molecule type" value="Genomic_DNA"/>
</dbReference>
<feature type="compositionally biased region" description="Polar residues" evidence="1">
    <location>
        <begin position="40"/>
        <end position="57"/>
    </location>
</feature>
<sequence>MSYFDKQDDPWGSSFGSSAPAYSFGEQPAAPQPTFKAPQPTFTATESSFDAPQTNIAAPQPTFVGPKQTQVITIQPNSGSFNPQRVSEDENDGQVEYLDGPPAPASLESILCTHHHADHDGGNIPLKRLYPQLDVFGIDERIHGLTNQLKEQPVQYLKVCGLDVKVLHTPCHTTGHSSGVSAVFVGDTLFNAGCGRLFEGQSSLQ</sequence>
<keyword evidence="4" id="KW-1185">Reference proteome</keyword>
<accession>E4XQN3</accession>
<organism evidence="3">
    <name type="scientific">Oikopleura dioica</name>
    <name type="common">Tunicate</name>
    <dbReference type="NCBI Taxonomy" id="34765"/>
    <lineage>
        <taxon>Eukaryota</taxon>
        <taxon>Metazoa</taxon>
        <taxon>Chordata</taxon>
        <taxon>Tunicata</taxon>
        <taxon>Appendicularia</taxon>
        <taxon>Copelata</taxon>
        <taxon>Oikopleuridae</taxon>
        <taxon>Oikopleura</taxon>
    </lineage>
</organism>
<dbReference type="PANTHER" id="PTHR11935">
    <property type="entry name" value="BETA LACTAMASE DOMAIN"/>
    <property type="match status" value="1"/>
</dbReference>